<dbReference type="InterPro" id="IPR012337">
    <property type="entry name" value="RNaseH-like_sf"/>
</dbReference>
<dbReference type="EMBL" id="BGPR01069013">
    <property type="protein sequence ID" value="GBO42769.1"/>
    <property type="molecule type" value="Genomic_DNA"/>
</dbReference>
<reference evidence="2 3" key="1">
    <citation type="journal article" date="2019" name="Sci. Rep.">
        <title>Orb-weaving spider Araneus ventricosus genome elucidates the spidroin gene catalogue.</title>
        <authorList>
            <person name="Kono N."/>
            <person name="Nakamura H."/>
            <person name="Ohtoshi R."/>
            <person name="Moran D.A.P."/>
            <person name="Shinohara A."/>
            <person name="Yoshida Y."/>
            <person name="Fujiwara M."/>
            <person name="Mori M."/>
            <person name="Tomita M."/>
            <person name="Arakawa K."/>
        </authorList>
    </citation>
    <scope>NUCLEOTIDE SEQUENCE [LARGE SCALE GENOMIC DNA]</scope>
</reference>
<dbReference type="InterPro" id="IPR036397">
    <property type="entry name" value="RNaseH_sf"/>
</dbReference>
<dbReference type="Proteomes" id="UP000499080">
    <property type="component" value="Unassembled WGS sequence"/>
</dbReference>
<comment type="caution">
    <text evidence="2">The sequence shown here is derived from an EMBL/GenBank/DDBJ whole genome shotgun (WGS) entry which is preliminary data.</text>
</comment>
<dbReference type="AlphaFoldDB" id="A0A4Y2WZR1"/>
<dbReference type="GO" id="GO:0003676">
    <property type="term" value="F:nucleic acid binding"/>
    <property type="evidence" value="ECO:0007669"/>
    <property type="project" value="InterPro"/>
</dbReference>
<sequence length="107" mass="12490">MNSRCQVDLIDMQSQADNEFRFIMVYQDHLTKFVSVRALQSKRVEEVALELLDIFLTFGAPCILHSVNGSEFINSFIEQLYTYWPELKIVHRKPRHSQSQGSVERAN</sequence>
<organism evidence="2 3">
    <name type="scientific">Araneus ventricosus</name>
    <name type="common">Orbweaver spider</name>
    <name type="synonym">Epeira ventricosa</name>
    <dbReference type="NCBI Taxonomy" id="182803"/>
    <lineage>
        <taxon>Eukaryota</taxon>
        <taxon>Metazoa</taxon>
        <taxon>Ecdysozoa</taxon>
        <taxon>Arthropoda</taxon>
        <taxon>Chelicerata</taxon>
        <taxon>Arachnida</taxon>
        <taxon>Araneae</taxon>
        <taxon>Araneomorphae</taxon>
        <taxon>Entelegynae</taxon>
        <taxon>Araneoidea</taxon>
        <taxon>Araneidae</taxon>
        <taxon>Araneus</taxon>
    </lineage>
</organism>
<evidence type="ECO:0000313" key="2">
    <source>
        <dbReference type="EMBL" id="GBO42769.1"/>
    </source>
</evidence>
<dbReference type="PANTHER" id="PTHR37984:SF5">
    <property type="entry name" value="PROTEIN NYNRIN-LIKE"/>
    <property type="match status" value="1"/>
</dbReference>
<gene>
    <name evidence="2" type="primary">ZBED9_23</name>
    <name evidence="2" type="ORF">AVEN_241227_1</name>
</gene>
<dbReference type="GO" id="GO:0015074">
    <property type="term" value="P:DNA integration"/>
    <property type="evidence" value="ECO:0007669"/>
    <property type="project" value="InterPro"/>
</dbReference>
<dbReference type="OrthoDB" id="6433043at2759"/>
<proteinExistence type="predicted"/>
<dbReference type="Gene3D" id="3.30.420.10">
    <property type="entry name" value="Ribonuclease H-like superfamily/Ribonuclease H"/>
    <property type="match status" value="1"/>
</dbReference>
<dbReference type="InterPro" id="IPR050951">
    <property type="entry name" value="Retrovirus_Pol_polyprotein"/>
</dbReference>
<protein>
    <submittedName>
        <fullName evidence="2">SCAN domain-containing protein 3</fullName>
    </submittedName>
</protein>
<name>A0A4Y2WZR1_ARAVE</name>
<evidence type="ECO:0000313" key="3">
    <source>
        <dbReference type="Proteomes" id="UP000499080"/>
    </source>
</evidence>
<dbReference type="PROSITE" id="PS50994">
    <property type="entry name" value="INTEGRASE"/>
    <property type="match status" value="1"/>
</dbReference>
<keyword evidence="3" id="KW-1185">Reference proteome</keyword>
<evidence type="ECO:0000259" key="1">
    <source>
        <dbReference type="PROSITE" id="PS50994"/>
    </source>
</evidence>
<dbReference type="InterPro" id="IPR001584">
    <property type="entry name" value="Integrase_cat-core"/>
</dbReference>
<accession>A0A4Y2WZR1</accession>
<dbReference type="PANTHER" id="PTHR37984">
    <property type="entry name" value="PROTEIN CBG26694"/>
    <property type="match status" value="1"/>
</dbReference>
<dbReference type="SUPFAM" id="SSF53098">
    <property type="entry name" value="Ribonuclease H-like"/>
    <property type="match status" value="1"/>
</dbReference>
<feature type="domain" description="Integrase catalytic" evidence="1">
    <location>
        <begin position="1"/>
        <end position="107"/>
    </location>
</feature>